<dbReference type="RefSeq" id="WP_126598621.1">
    <property type="nucleotide sequence ID" value="NZ_BIFQ01000001.1"/>
</dbReference>
<organism evidence="2 3">
    <name type="scientific">Dictyobacter aurantiacus</name>
    <dbReference type="NCBI Taxonomy" id="1936993"/>
    <lineage>
        <taxon>Bacteria</taxon>
        <taxon>Bacillati</taxon>
        <taxon>Chloroflexota</taxon>
        <taxon>Ktedonobacteria</taxon>
        <taxon>Ktedonobacterales</taxon>
        <taxon>Dictyobacteraceae</taxon>
        <taxon>Dictyobacter</taxon>
    </lineage>
</organism>
<proteinExistence type="predicted"/>
<feature type="region of interest" description="Disordered" evidence="1">
    <location>
        <begin position="28"/>
        <end position="63"/>
    </location>
</feature>
<feature type="compositionally biased region" description="Basic residues" evidence="1">
    <location>
        <begin position="48"/>
        <end position="58"/>
    </location>
</feature>
<comment type="caution">
    <text evidence="2">The sequence shown here is derived from an EMBL/GenBank/DDBJ whole genome shotgun (WGS) entry which is preliminary data.</text>
</comment>
<gene>
    <name evidence="2" type="ORF">KDAU_47260</name>
</gene>
<protein>
    <submittedName>
        <fullName evidence="2">Uncharacterized protein</fullName>
    </submittedName>
</protein>
<reference evidence="3" key="1">
    <citation type="submission" date="2018-12" db="EMBL/GenBank/DDBJ databases">
        <title>Tengunoibacter tsumagoiensis gen. nov., sp. nov., Dictyobacter kobayashii sp. nov., D. alpinus sp. nov., and D. joshuensis sp. nov. and description of Dictyobacteraceae fam. nov. within the order Ktedonobacterales isolated from Tengu-no-mugimeshi.</title>
        <authorList>
            <person name="Wang C.M."/>
            <person name="Zheng Y."/>
            <person name="Sakai Y."/>
            <person name="Toyoda A."/>
            <person name="Minakuchi Y."/>
            <person name="Abe K."/>
            <person name="Yokota A."/>
            <person name="Yabe S."/>
        </authorList>
    </citation>
    <scope>NUCLEOTIDE SEQUENCE [LARGE SCALE GENOMIC DNA]</scope>
    <source>
        <strain evidence="3">S-27</strain>
    </source>
</reference>
<evidence type="ECO:0000313" key="2">
    <source>
        <dbReference type="EMBL" id="GCE07397.1"/>
    </source>
</evidence>
<dbReference type="Proteomes" id="UP000287224">
    <property type="component" value="Unassembled WGS sequence"/>
</dbReference>
<accession>A0A401ZKK0</accession>
<feature type="compositionally biased region" description="Basic residues" evidence="1">
    <location>
        <begin position="110"/>
        <end position="119"/>
    </location>
</feature>
<evidence type="ECO:0000313" key="3">
    <source>
        <dbReference type="Proteomes" id="UP000287224"/>
    </source>
</evidence>
<dbReference type="AlphaFoldDB" id="A0A401ZKK0"/>
<name>A0A401ZKK0_9CHLR</name>
<feature type="region of interest" description="Disordered" evidence="1">
    <location>
        <begin position="95"/>
        <end position="119"/>
    </location>
</feature>
<dbReference type="OrthoDB" id="166894at2"/>
<dbReference type="EMBL" id="BIFQ01000001">
    <property type="protein sequence ID" value="GCE07397.1"/>
    <property type="molecule type" value="Genomic_DNA"/>
</dbReference>
<keyword evidence="3" id="KW-1185">Reference proteome</keyword>
<evidence type="ECO:0000256" key="1">
    <source>
        <dbReference type="SAM" id="MobiDB-lite"/>
    </source>
</evidence>
<sequence>MGRVPEVERAEQILDRVGERIGALAARSTRRVQQFGTQLRARGGPETKKKKPSARKRPAGQQQMKRAEAALDTLQERLSFVAGVTELQFRRTASRVREGTEDIMAEAQNIRHHPPSPKP</sequence>